<dbReference type="AlphaFoldDB" id="A0A315VJN0"/>
<accession>A0A315VJN0</accession>
<dbReference type="EMBL" id="NHOQ01001616">
    <property type="protein sequence ID" value="PWA23299.1"/>
    <property type="molecule type" value="Genomic_DNA"/>
</dbReference>
<name>A0A315VJN0_GAMAF</name>
<keyword evidence="4" id="KW-1185">Reference proteome</keyword>
<evidence type="ECO:0000256" key="2">
    <source>
        <dbReference type="SAM" id="Phobius"/>
    </source>
</evidence>
<keyword evidence="2" id="KW-1133">Transmembrane helix</keyword>
<feature type="region of interest" description="Disordered" evidence="1">
    <location>
        <begin position="70"/>
        <end position="103"/>
    </location>
</feature>
<keyword evidence="2" id="KW-0472">Membrane</keyword>
<protein>
    <submittedName>
        <fullName evidence="3">Uncharacterized protein</fullName>
    </submittedName>
</protein>
<gene>
    <name evidence="3" type="ORF">CCH79_00018935</name>
</gene>
<evidence type="ECO:0000313" key="4">
    <source>
        <dbReference type="Proteomes" id="UP000250572"/>
    </source>
</evidence>
<organism evidence="3 4">
    <name type="scientific">Gambusia affinis</name>
    <name type="common">Western mosquitofish</name>
    <name type="synonym">Heterandria affinis</name>
    <dbReference type="NCBI Taxonomy" id="33528"/>
    <lineage>
        <taxon>Eukaryota</taxon>
        <taxon>Metazoa</taxon>
        <taxon>Chordata</taxon>
        <taxon>Craniata</taxon>
        <taxon>Vertebrata</taxon>
        <taxon>Euteleostomi</taxon>
        <taxon>Actinopterygii</taxon>
        <taxon>Neopterygii</taxon>
        <taxon>Teleostei</taxon>
        <taxon>Neoteleostei</taxon>
        <taxon>Acanthomorphata</taxon>
        <taxon>Ovalentaria</taxon>
        <taxon>Atherinomorphae</taxon>
        <taxon>Cyprinodontiformes</taxon>
        <taxon>Poeciliidae</taxon>
        <taxon>Poeciliinae</taxon>
        <taxon>Gambusia</taxon>
    </lineage>
</organism>
<keyword evidence="2" id="KW-0812">Transmembrane</keyword>
<feature type="compositionally biased region" description="Polar residues" evidence="1">
    <location>
        <begin position="79"/>
        <end position="90"/>
    </location>
</feature>
<evidence type="ECO:0000313" key="3">
    <source>
        <dbReference type="EMBL" id="PWA23299.1"/>
    </source>
</evidence>
<reference evidence="3 4" key="1">
    <citation type="journal article" date="2018" name="G3 (Bethesda)">
        <title>A High-Quality Reference Genome for the Invasive Mosquitofish Gambusia affinis Using a Chicago Library.</title>
        <authorList>
            <person name="Hoffberg S.L."/>
            <person name="Troendle N.J."/>
            <person name="Glenn T.C."/>
            <person name="Mahmud O."/>
            <person name="Louha S."/>
            <person name="Chalopin D."/>
            <person name="Bennetzen J.L."/>
            <person name="Mauricio R."/>
        </authorList>
    </citation>
    <scope>NUCLEOTIDE SEQUENCE [LARGE SCALE GENOMIC DNA]</scope>
    <source>
        <strain evidence="3">NE01/NJP1002.9</strain>
        <tissue evidence="3">Muscle</tissue>
    </source>
</reference>
<evidence type="ECO:0000256" key="1">
    <source>
        <dbReference type="SAM" id="MobiDB-lite"/>
    </source>
</evidence>
<comment type="caution">
    <text evidence="3">The sequence shown here is derived from an EMBL/GenBank/DDBJ whole genome shotgun (WGS) entry which is preliminary data.</text>
</comment>
<feature type="transmembrane region" description="Helical" evidence="2">
    <location>
        <begin position="12"/>
        <end position="36"/>
    </location>
</feature>
<proteinExistence type="predicted"/>
<dbReference type="Proteomes" id="UP000250572">
    <property type="component" value="Unassembled WGS sequence"/>
</dbReference>
<sequence length="103" mass="11245">MGKGCLTVSKYFLFLFNLIFFLLGGAVLGFGLWLLLDNESFTVVISKCRIRLPVFLTNSAHFPAQTFQITSHSEETHSPETLQNNVSNAATPPPDSPLGGVSE</sequence>